<sequence length="442" mass="50135">MSVGSTQLEHYYSSMNSVNNSSKNSYSPYYEYLNVGSAASATSSYPQSIQQQQSTNSLLQPTATSAVVALGGGGGGQQHQDWPYMSYNTLHHHNQHHQQQQQLHLHQQQQQQLGYLNQLDNCGNSLIDQQQQRILLYKNNGNNNGDEVGGGVALLSPVDSGIGQELLLEQAKQAGRHSCLIPESSHFSYFLKFIIQFIHIPVVLTSRAFLNPFLFQQLHEFFGPVSLSSAGVLVPSQQQHSSVIHQHHGDNTGQDTLNHALILQQQQSQQQQNRQREQRSSAESNQSAQLQRVHESREQSIPVCIPKLDNQLGFQYTLEAPISTSIRKEDDRMTYVNKGQFYTVSFDYILDLRCPLKGMTVRSQIIIVFREDKSFEEELRTWLVWYKRQHSPKQRIIEIDAKNSMGAIGGNFDEIAHNAVQFCWTPGEQPGPKKKRKIYSHF</sequence>
<evidence type="ECO:0000313" key="1">
    <source>
        <dbReference type="EMBL" id="CAK5066422.1"/>
    </source>
</evidence>
<dbReference type="EMBL" id="CAVMJV010000020">
    <property type="protein sequence ID" value="CAK5066422.1"/>
    <property type="molecule type" value="Genomic_DNA"/>
</dbReference>
<name>A0ACB0YXE6_MELEN</name>
<proteinExistence type="predicted"/>
<keyword evidence="2" id="KW-1185">Reference proteome</keyword>
<dbReference type="Proteomes" id="UP001497535">
    <property type="component" value="Unassembled WGS sequence"/>
</dbReference>
<comment type="caution">
    <text evidence="1">The sequence shown here is derived from an EMBL/GenBank/DDBJ whole genome shotgun (WGS) entry which is preliminary data.</text>
</comment>
<evidence type="ECO:0000313" key="2">
    <source>
        <dbReference type="Proteomes" id="UP001497535"/>
    </source>
</evidence>
<accession>A0ACB0YXE6</accession>
<organism evidence="1 2">
    <name type="scientific">Meloidogyne enterolobii</name>
    <name type="common">Root-knot nematode worm</name>
    <name type="synonym">Meloidogyne mayaguensis</name>
    <dbReference type="NCBI Taxonomy" id="390850"/>
    <lineage>
        <taxon>Eukaryota</taxon>
        <taxon>Metazoa</taxon>
        <taxon>Ecdysozoa</taxon>
        <taxon>Nematoda</taxon>
        <taxon>Chromadorea</taxon>
        <taxon>Rhabditida</taxon>
        <taxon>Tylenchina</taxon>
        <taxon>Tylenchomorpha</taxon>
        <taxon>Tylenchoidea</taxon>
        <taxon>Meloidogynidae</taxon>
        <taxon>Meloidogyninae</taxon>
        <taxon>Meloidogyne</taxon>
    </lineage>
</organism>
<protein>
    <submittedName>
        <fullName evidence="1">Uncharacterized protein</fullName>
    </submittedName>
</protein>
<gene>
    <name evidence="1" type="ORF">MENTE1834_LOCUS17558</name>
</gene>
<reference evidence="1" key="1">
    <citation type="submission" date="2023-11" db="EMBL/GenBank/DDBJ databases">
        <authorList>
            <person name="Poullet M."/>
        </authorList>
    </citation>
    <scope>NUCLEOTIDE SEQUENCE</scope>
    <source>
        <strain evidence="1">E1834</strain>
    </source>
</reference>